<keyword evidence="3" id="KW-1185">Reference proteome</keyword>
<evidence type="ECO:0000313" key="2">
    <source>
        <dbReference type="EMBL" id="MXQ54757.1"/>
    </source>
</evidence>
<reference evidence="2 3" key="1">
    <citation type="submission" date="2019-12" db="EMBL/GenBank/DDBJ databases">
        <title>Whole-genome analyses of novel actinobacteria.</title>
        <authorList>
            <person name="Sahin N."/>
            <person name="Saygin H."/>
        </authorList>
    </citation>
    <scope>NUCLEOTIDE SEQUENCE [LARGE SCALE GENOMIC DNA]</scope>
    <source>
        <strain evidence="2 3">KC615</strain>
    </source>
</reference>
<name>A0A6I4VT57_9BACL</name>
<evidence type="ECO:0000313" key="3">
    <source>
        <dbReference type="Proteomes" id="UP000430692"/>
    </source>
</evidence>
<evidence type="ECO:0000256" key="1">
    <source>
        <dbReference type="SAM" id="MobiDB-lite"/>
    </source>
</evidence>
<accession>A0A6I4VT57</accession>
<proteinExistence type="predicted"/>
<dbReference type="AlphaFoldDB" id="A0A6I4VT57"/>
<protein>
    <submittedName>
        <fullName evidence="2">DUF3951 domain-containing protein</fullName>
    </submittedName>
</protein>
<dbReference type="Proteomes" id="UP000430692">
    <property type="component" value="Unassembled WGS sequence"/>
</dbReference>
<dbReference type="EMBL" id="WUUL01000009">
    <property type="protein sequence ID" value="MXQ54757.1"/>
    <property type="molecule type" value="Genomic_DNA"/>
</dbReference>
<feature type="region of interest" description="Disordered" evidence="1">
    <location>
        <begin position="26"/>
        <end position="46"/>
    </location>
</feature>
<sequence length="46" mass="5598">MYKFYIQQKPMETVYTPFDYIMGQTSSEFHEEKEEKKENQAKGDDK</sequence>
<gene>
    <name evidence="2" type="ORF">GSM42_13745</name>
</gene>
<comment type="caution">
    <text evidence="2">The sequence shown here is derived from an EMBL/GenBank/DDBJ whole genome shotgun (WGS) entry which is preliminary data.</text>
</comment>
<dbReference type="InterPro" id="IPR025028">
    <property type="entry name" value="DUF3951"/>
</dbReference>
<organism evidence="2 3">
    <name type="scientific">Shimazuella alba</name>
    <dbReference type="NCBI Taxonomy" id="2690964"/>
    <lineage>
        <taxon>Bacteria</taxon>
        <taxon>Bacillati</taxon>
        <taxon>Bacillota</taxon>
        <taxon>Bacilli</taxon>
        <taxon>Bacillales</taxon>
        <taxon>Thermoactinomycetaceae</taxon>
        <taxon>Shimazuella</taxon>
    </lineage>
</organism>
<dbReference type="Pfam" id="PF13131">
    <property type="entry name" value="DUF3951"/>
    <property type="match status" value="1"/>
</dbReference>
<feature type="compositionally biased region" description="Basic and acidic residues" evidence="1">
    <location>
        <begin position="28"/>
        <end position="46"/>
    </location>
</feature>